<dbReference type="Proteomes" id="UP000176786">
    <property type="component" value="Unassembled WGS sequence"/>
</dbReference>
<dbReference type="SUPFAM" id="SSF55469">
    <property type="entry name" value="FMN-dependent nitroreductase-like"/>
    <property type="match status" value="2"/>
</dbReference>
<proteinExistence type="predicted"/>
<evidence type="ECO:0008006" key="3">
    <source>
        <dbReference type="Google" id="ProtNLM"/>
    </source>
</evidence>
<dbReference type="EMBL" id="MFES01000029">
    <property type="protein sequence ID" value="OGE84990.1"/>
    <property type="molecule type" value="Genomic_DNA"/>
</dbReference>
<name>A0A1F5P5T1_9BACT</name>
<dbReference type="GO" id="GO:0016491">
    <property type="term" value="F:oxidoreductase activity"/>
    <property type="evidence" value="ECO:0007669"/>
    <property type="project" value="InterPro"/>
</dbReference>
<sequence length="352" mass="39851">MNEKIRKILDLAILAPSGENCQPWRFVVSADKIKVFNIPERDNSLYSWGQRASNLAHGALVENIIIAASNFGYQADLKLFPDSTNLGFVAEIVLKPDSARPDELYRLITERCTNRKPYKRSPLSKDQLMILSAVDFEGNRARHKFVVEETDKKELANMASANERVIFENQRLHSFFFNHVNWTKTEDDRKSVGFYLETLELPPPAKVMFKVAKKWSAIRFLNKIGFSKMIAKANSQIYACAGATGVVTIDDDGKENYFFAGRLMQRLWLTVSSLGLSLQPMAGALFLALHLRHEDDKILSALHKGVVLHNYQRIQEIFGVQGKTVAMMFRIGEDGQPSARSSRLPVNVIEEN</sequence>
<evidence type="ECO:0000313" key="2">
    <source>
        <dbReference type="Proteomes" id="UP000176786"/>
    </source>
</evidence>
<reference evidence="1 2" key="1">
    <citation type="journal article" date="2016" name="Nat. Commun.">
        <title>Thousands of microbial genomes shed light on interconnected biogeochemical processes in an aquifer system.</title>
        <authorList>
            <person name="Anantharaman K."/>
            <person name="Brown C.T."/>
            <person name="Hug L.A."/>
            <person name="Sharon I."/>
            <person name="Castelle C.J."/>
            <person name="Probst A.J."/>
            <person name="Thomas B.C."/>
            <person name="Singh A."/>
            <person name="Wilkins M.J."/>
            <person name="Karaoz U."/>
            <person name="Brodie E.L."/>
            <person name="Williams K.H."/>
            <person name="Hubbard S.S."/>
            <person name="Banfield J.F."/>
        </authorList>
    </citation>
    <scope>NUCLEOTIDE SEQUENCE [LARGE SCALE GENOMIC DNA]</scope>
</reference>
<accession>A0A1F5P5T1</accession>
<dbReference type="STRING" id="1817832.A3J48_00660"/>
<protein>
    <recommendedName>
        <fullName evidence="3">Nitroreductase domain-containing protein</fullName>
    </recommendedName>
</protein>
<gene>
    <name evidence="1" type="ORF">A3J48_00660</name>
</gene>
<evidence type="ECO:0000313" key="1">
    <source>
        <dbReference type="EMBL" id="OGE84990.1"/>
    </source>
</evidence>
<dbReference type="InterPro" id="IPR000415">
    <property type="entry name" value="Nitroreductase-like"/>
</dbReference>
<dbReference type="AlphaFoldDB" id="A0A1F5P5T1"/>
<comment type="caution">
    <text evidence="1">The sequence shown here is derived from an EMBL/GenBank/DDBJ whole genome shotgun (WGS) entry which is preliminary data.</text>
</comment>
<dbReference type="Gene3D" id="3.40.109.10">
    <property type="entry name" value="NADH Oxidase"/>
    <property type="match status" value="2"/>
</dbReference>
<organism evidence="1 2">
    <name type="scientific">Candidatus Doudnabacteria bacterium RIFCSPHIGHO2_02_FULL_46_11</name>
    <dbReference type="NCBI Taxonomy" id="1817832"/>
    <lineage>
        <taxon>Bacteria</taxon>
        <taxon>Candidatus Doudnaibacteriota</taxon>
    </lineage>
</organism>